<feature type="transmembrane region" description="Helical" evidence="1">
    <location>
        <begin position="12"/>
        <end position="32"/>
    </location>
</feature>
<accession>A0A0A8ZD99</accession>
<dbReference type="AlphaFoldDB" id="A0A0A8ZD99"/>
<name>A0A0A8ZD99_ARUDO</name>
<reference evidence="2" key="2">
    <citation type="journal article" date="2015" name="Data Brief">
        <title>Shoot transcriptome of the giant reed, Arundo donax.</title>
        <authorList>
            <person name="Barrero R.A."/>
            <person name="Guerrero F.D."/>
            <person name="Moolhuijzen P."/>
            <person name="Goolsby J.A."/>
            <person name="Tidwell J."/>
            <person name="Bellgard S.E."/>
            <person name="Bellgard M.I."/>
        </authorList>
    </citation>
    <scope>NUCLEOTIDE SEQUENCE</scope>
    <source>
        <tissue evidence="2">Shoot tissue taken approximately 20 cm above the soil surface</tissue>
    </source>
</reference>
<evidence type="ECO:0000313" key="2">
    <source>
        <dbReference type="EMBL" id="JAD36791.1"/>
    </source>
</evidence>
<sequence>MESGAKGCEVSSLIFLEILSRSFMVCVFVFMVW</sequence>
<keyword evidence="1" id="KW-0812">Transmembrane</keyword>
<proteinExistence type="predicted"/>
<protein>
    <submittedName>
        <fullName evidence="2">Uncharacterized protein</fullName>
    </submittedName>
</protein>
<keyword evidence="1" id="KW-1133">Transmembrane helix</keyword>
<reference evidence="2" key="1">
    <citation type="submission" date="2014-09" db="EMBL/GenBank/DDBJ databases">
        <authorList>
            <person name="Magalhaes I.L.F."/>
            <person name="Oliveira U."/>
            <person name="Santos F.R."/>
            <person name="Vidigal T.H.D.A."/>
            <person name="Brescovit A.D."/>
            <person name="Santos A.J."/>
        </authorList>
    </citation>
    <scope>NUCLEOTIDE SEQUENCE</scope>
    <source>
        <tissue evidence="2">Shoot tissue taken approximately 20 cm above the soil surface</tissue>
    </source>
</reference>
<keyword evidence="1" id="KW-0472">Membrane</keyword>
<dbReference type="EMBL" id="GBRH01261104">
    <property type="protein sequence ID" value="JAD36791.1"/>
    <property type="molecule type" value="Transcribed_RNA"/>
</dbReference>
<evidence type="ECO:0000256" key="1">
    <source>
        <dbReference type="SAM" id="Phobius"/>
    </source>
</evidence>
<organism evidence="2">
    <name type="scientific">Arundo donax</name>
    <name type="common">Giant reed</name>
    <name type="synonym">Donax arundinaceus</name>
    <dbReference type="NCBI Taxonomy" id="35708"/>
    <lineage>
        <taxon>Eukaryota</taxon>
        <taxon>Viridiplantae</taxon>
        <taxon>Streptophyta</taxon>
        <taxon>Embryophyta</taxon>
        <taxon>Tracheophyta</taxon>
        <taxon>Spermatophyta</taxon>
        <taxon>Magnoliopsida</taxon>
        <taxon>Liliopsida</taxon>
        <taxon>Poales</taxon>
        <taxon>Poaceae</taxon>
        <taxon>PACMAD clade</taxon>
        <taxon>Arundinoideae</taxon>
        <taxon>Arundineae</taxon>
        <taxon>Arundo</taxon>
    </lineage>
</organism>